<sequence precursor="true">MILPRLASAAIVLCMLSACSSIPRIVKEYRIDVQQGNVLSQEMVSQLRPGLSMDQVRFILGTPVLADMFHANRWDYFFWLQKGRTGEVETRRFSVFFDAEGKLTRVAGDVTPAQPTDQPSASESRKREIDLSSLPTDGSATLPPADERGFFGRMLESVGL</sequence>
<evidence type="ECO:0000313" key="8">
    <source>
        <dbReference type="EMBL" id="ACV36988.1"/>
    </source>
</evidence>
<comment type="similarity">
    <text evidence="4">Belongs to the BamE family.</text>
</comment>
<evidence type="ECO:0000256" key="2">
    <source>
        <dbReference type="ARBA" id="ARBA00023136"/>
    </source>
</evidence>
<feature type="chain" id="PRO_5009008717" description="Outer membrane protein assembly factor BamE" evidence="6">
    <location>
        <begin position="21"/>
        <end position="160"/>
    </location>
</feature>
<dbReference type="HOGENOM" id="CLU_083835_3_1_4"/>
<dbReference type="GO" id="GO:0051205">
    <property type="term" value="P:protein insertion into membrane"/>
    <property type="evidence" value="ECO:0007669"/>
    <property type="project" value="UniProtKB-UniRule"/>
</dbReference>
<keyword evidence="3 4" id="KW-0998">Cell outer membrane</keyword>
<evidence type="ECO:0000256" key="6">
    <source>
        <dbReference type="SAM" id="SignalP"/>
    </source>
</evidence>
<dbReference type="PROSITE" id="PS51257">
    <property type="entry name" value="PROKAR_LIPOPROTEIN"/>
    <property type="match status" value="1"/>
</dbReference>
<keyword evidence="4" id="KW-0449">Lipoprotein</keyword>
<accession>C7RKR8</accession>
<dbReference type="eggNOG" id="COG2913">
    <property type="taxonomic scope" value="Bacteria"/>
</dbReference>
<dbReference type="PANTHER" id="PTHR37482:SF1">
    <property type="entry name" value="OUTER MEMBRANE PROTEIN ASSEMBLY FACTOR BAME"/>
    <property type="match status" value="1"/>
</dbReference>
<evidence type="ECO:0000256" key="4">
    <source>
        <dbReference type="HAMAP-Rule" id="MF_00925"/>
    </source>
</evidence>
<dbReference type="GO" id="GO:0043165">
    <property type="term" value="P:Gram-negative-bacterium-type cell outer membrane assembly"/>
    <property type="evidence" value="ECO:0007669"/>
    <property type="project" value="UniProtKB-UniRule"/>
</dbReference>
<dbReference type="STRING" id="522306.CAP2UW1_3737"/>
<dbReference type="InterPro" id="IPR026592">
    <property type="entry name" value="BamE"/>
</dbReference>
<reference evidence="8" key="1">
    <citation type="submission" date="2009-08" db="EMBL/GenBank/DDBJ databases">
        <authorList>
            <consortium name="US DOE Joint Genome Institute"/>
            <person name="Lucas S."/>
            <person name="Copeland A."/>
            <person name="Lapidus A."/>
            <person name="Glavina del Rio T."/>
            <person name="Dalin E."/>
            <person name="Tice H."/>
            <person name="Bruce D."/>
            <person name="Barry K."/>
            <person name="Pitluck S."/>
            <person name="Lowry S."/>
            <person name="Larimer F."/>
            <person name="Land M."/>
            <person name="Hauser L."/>
            <person name="Kyrpides N."/>
            <person name="Ivanova N."/>
            <person name="McMahon K.D."/>
            <person name="Hugenholtz P."/>
        </authorList>
    </citation>
    <scope>NUCLEOTIDE SEQUENCE</scope>
    <source>
        <strain evidence="8">UW-1</strain>
    </source>
</reference>
<reference evidence="8" key="2">
    <citation type="submission" date="2009-09" db="EMBL/GenBank/DDBJ databases">
        <title>Complete sequence of chromosome of Candidatus Accumulibacter phosphatis clade IIA str. UW-1.</title>
        <authorList>
            <consortium name="US DOE Joint Genome Institute"/>
            <person name="Martin H.G."/>
            <person name="Ivanova N."/>
            <person name="Kunin V."/>
            <person name="Warnecke F."/>
            <person name="Barry K."/>
            <person name="He S."/>
            <person name="Salamov A."/>
            <person name="Szeto E."/>
            <person name="Dalin E."/>
            <person name="Pangilinan J.L."/>
            <person name="Lapidus A."/>
            <person name="Lowry S."/>
            <person name="Kyrpides N.C."/>
            <person name="McMahon K.D."/>
            <person name="Hugenholtz P."/>
        </authorList>
    </citation>
    <scope>NUCLEOTIDE SEQUENCE [LARGE SCALE GENOMIC DNA]</scope>
    <source>
        <strain evidence="8">UW-1</strain>
    </source>
</reference>
<dbReference type="GO" id="GO:1990063">
    <property type="term" value="C:Bam protein complex"/>
    <property type="evidence" value="ECO:0007669"/>
    <property type="project" value="TreeGrafter"/>
</dbReference>
<dbReference type="Pfam" id="PF04355">
    <property type="entry name" value="BamE"/>
    <property type="match status" value="1"/>
</dbReference>
<comment type="subcellular location">
    <subcellularLocation>
        <location evidence="4">Cell outer membrane</location>
        <topology evidence="4">Lipid-anchor</topology>
    </subcellularLocation>
</comment>
<gene>
    <name evidence="4" type="primary">bamE</name>
    <name evidence="8" type="ordered locus">CAP2UW1_3737</name>
</gene>
<dbReference type="EMBL" id="CP001715">
    <property type="protein sequence ID" value="ACV36988.1"/>
    <property type="molecule type" value="Genomic_DNA"/>
</dbReference>
<feature type="domain" description="Outer membrane protein assembly factor BamE" evidence="7">
    <location>
        <begin position="36"/>
        <end position="105"/>
    </location>
</feature>
<dbReference type="KEGG" id="app:CAP2UW1_3737"/>
<evidence type="ECO:0000256" key="3">
    <source>
        <dbReference type="ARBA" id="ARBA00023237"/>
    </source>
</evidence>
<keyword evidence="1 4" id="KW-0732">Signal</keyword>
<dbReference type="AlphaFoldDB" id="C7RKR8"/>
<feature type="region of interest" description="Disordered" evidence="5">
    <location>
        <begin position="108"/>
        <end position="146"/>
    </location>
</feature>
<dbReference type="InterPro" id="IPR037873">
    <property type="entry name" value="BamE-like"/>
</dbReference>
<dbReference type="OrthoDB" id="9808250at2"/>
<dbReference type="InterPro" id="IPR007450">
    <property type="entry name" value="BamE_dom"/>
</dbReference>
<proteinExistence type="inferred from homology"/>
<evidence type="ECO:0000256" key="1">
    <source>
        <dbReference type="ARBA" id="ARBA00022729"/>
    </source>
</evidence>
<dbReference type="PANTHER" id="PTHR37482">
    <property type="entry name" value="OUTER MEMBRANE PROTEIN ASSEMBLY FACTOR BAME"/>
    <property type="match status" value="1"/>
</dbReference>
<keyword evidence="2 4" id="KW-0472">Membrane</keyword>
<evidence type="ECO:0000259" key="7">
    <source>
        <dbReference type="Pfam" id="PF04355"/>
    </source>
</evidence>
<dbReference type="Gene3D" id="3.30.1450.10">
    <property type="match status" value="1"/>
</dbReference>
<protein>
    <recommendedName>
        <fullName evidence="4">Outer membrane protein assembly factor BamE</fullName>
    </recommendedName>
</protein>
<dbReference type="HAMAP" id="MF_00925">
    <property type="entry name" value="OM_assembly_BamE"/>
    <property type="match status" value="1"/>
</dbReference>
<evidence type="ECO:0000256" key="5">
    <source>
        <dbReference type="SAM" id="MobiDB-lite"/>
    </source>
</evidence>
<name>C7RKR8_ACCRE</name>
<feature type="compositionally biased region" description="Polar residues" evidence="5">
    <location>
        <begin position="113"/>
        <end position="122"/>
    </location>
</feature>
<comment type="subunit">
    <text evidence="4">Part of the Bam complex.</text>
</comment>
<keyword evidence="4" id="KW-0564">Palmitate</keyword>
<organism evidence="8">
    <name type="scientific">Accumulibacter regalis</name>
    <dbReference type="NCBI Taxonomy" id="522306"/>
    <lineage>
        <taxon>Bacteria</taxon>
        <taxon>Pseudomonadati</taxon>
        <taxon>Pseudomonadota</taxon>
        <taxon>Betaproteobacteria</taxon>
        <taxon>Candidatus Accumulibacter</taxon>
    </lineage>
</organism>
<comment type="function">
    <text evidence="4">Part of the outer membrane protein assembly complex, which is involved in assembly and insertion of beta-barrel proteins into the outer membrane.</text>
</comment>
<feature type="signal peptide" evidence="6">
    <location>
        <begin position="1"/>
        <end position="20"/>
    </location>
</feature>
<dbReference type="GO" id="GO:0030674">
    <property type="term" value="F:protein-macromolecule adaptor activity"/>
    <property type="evidence" value="ECO:0007669"/>
    <property type="project" value="TreeGrafter"/>
</dbReference>